<feature type="non-terminal residue" evidence="1">
    <location>
        <position position="55"/>
    </location>
</feature>
<accession>A0A9P7YX91</accession>
<organism evidence="1 2">
    <name type="scientific">Calycina marina</name>
    <dbReference type="NCBI Taxonomy" id="1763456"/>
    <lineage>
        <taxon>Eukaryota</taxon>
        <taxon>Fungi</taxon>
        <taxon>Dikarya</taxon>
        <taxon>Ascomycota</taxon>
        <taxon>Pezizomycotina</taxon>
        <taxon>Leotiomycetes</taxon>
        <taxon>Helotiales</taxon>
        <taxon>Pezizellaceae</taxon>
        <taxon>Calycina</taxon>
    </lineage>
</organism>
<protein>
    <recommendedName>
        <fullName evidence="3">HTH CENPB-type domain-containing protein</fullName>
    </recommendedName>
</protein>
<dbReference type="EMBL" id="MU254310">
    <property type="protein sequence ID" value="KAG9240920.1"/>
    <property type="molecule type" value="Genomic_DNA"/>
</dbReference>
<reference evidence="1" key="1">
    <citation type="journal article" date="2021" name="IMA Fungus">
        <title>Genomic characterization of three marine fungi, including Emericellopsis atlantica sp. nov. with signatures of a generalist lifestyle and marine biomass degradation.</title>
        <authorList>
            <person name="Hagestad O.C."/>
            <person name="Hou L."/>
            <person name="Andersen J.H."/>
            <person name="Hansen E.H."/>
            <person name="Altermark B."/>
            <person name="Li C."/>
            <person name="Kuhnert E."/>
            <person name="Cox R.J."/>
            <person name="Crous P.W."/>
            <person name="Spatafora J.W."/>
            <person name="Lail K."/>
            <person name="Amirebrahimi M."/>
            <person name="Lipzen A."/>
            <person name="Pangilinan J."/>
            <person name="Andreopoulos W."/>
            <person name="Hayes R.D."/>
            <person name="Ng V."/>
            <person name="Grigoriev I.V."/>
            <person name="Jackson S.A."/>
            <person name="Sutton T.D.S."/>
            <person name="Dobson A.D.W."/>
            <person name="Rama T."/>
        </authorList>
    </citation>
    <scope>NUCLEOTIDE SEQUENCE</scope>
    <source>
        <strain evidence="1">TRa3180A</strain>
    </source>
</reference>
<keyword evidence="2" id="KW-1185">Reference proteome</keyword>
<dbReference type="Proteomes" id="UP000887226">
    <property type="component" value="Unassembled WGS sequence"/>
</dbReference>
<dbReference type="OrthoDB" id="5425890at2759"/>
<name>A0A9P7YX91_9HELO</name>
<feature type="non-terminal residue" evidence="1">
    <location>
        <position position="1"/>
    </location>
</feature>
<evidence type="ECO:0000313" key="1">
    <source>
        <dbReference type="EMBL" id="KAG9240920.1"/>
    </source>
</evidence>
<gene>
    <name evidence="1" type="ORF">BJ878DRAFT_408626</name>
</gene>
<sequence length="55" mass="6379">WFSAFRSRFAEQKYKLQNVYNMDETGFAVGTTQSTRIIVDSTQKSSWKATPGRQE</sequence>
<proteinExistence type="predicted"/>
<comment type="caution">
    <text evidence="1">The sequence shown here is derived from an EMBL/GenBank/DDBJ whole genome shotgun (WGS) entry which is preliminary data.</text>
</comment>
<evidence type="ECO:0000313" key="2">
    <source>
        <dbReference type="Proteomes" id="UP000887226"/>
    </source>
</evidence>
<dbReference type="AlphaFoldDB" id="A0A9P7YX91"/>
<evidence type="ECO:0008006" key="3">
    <source>
        <dbReference type="Google" id="ProtNLM"/>
    </source>
</evidence>